<proteinExistence type="predicted"/>
<dbReference type="EC" id="2.7.7.48" evidence="1"/>
<reference evidence="8" key="1">
    <citation type="journal article" date="2016" name="Nature">
        <title>Redefining the invertebrate RNA virosphere.</title>
        <authorList>
            <person name="Shi M."/>
            <person name="Lin X.D."/>
            <person name="Tian J.H."/>
            <person name="Chen L.J."/>
            <person name="Chen X."/>
            <person name="Li C.X."/>
            <person name="Qin X.C."/>
            <person name="Li J."/>
            <person name="Cao J.P."/>
            <person name="Eden J.S."/>
            <person name="Buchmann J."/>
            <person name="Wang W."/>
            <person name="Xu J."/>
            <person name="Holmes E.C."/>
            <person name="Zhang Y.Z."/>
        </authorList>
    </citation>
    <scope>NUCLEOTIDE SEQUENCE</scope>
    <source>
        <strain evidence="8">BHSC167323</strain>
    </source>
</reference>
<feature type="binding site" evidence="6">
    <location>
        <position position="314"/>
    </location>
    <ligand>
        <name>Mg(2+)</name>
        <dbReference type="ChEBI" id="CHEBI:18420"/>
        <label>2</label>
    </ligand>
</feature>
<protein>
    <recommendedName>
        <fullName evidence="1">RNA-directed RNA polymerase</fullName>
        <ecNumber evidence="1">2.7.7.48</ecNumber>
    </recommendedName>
    <alternativeName>
        <fullName evidence="4">RNA replicase beta chain</fullName>
    </alternativeName>
</protein>
<evidence type="ECO:0000259" key="7">
    <source>
        <dbReference type="PROSITE" id="PS50522"/>
    </source>
</evidence>
<evidence type="ECO:0000313" key="8">
    <source>
        <dbReference type="EMBL" id="APG77015.1"/>
    </source>
</evidence>
<comment type="catalytic activity">
    <reaction evidence="5">
        <text>RNA(n) + a ribonucleoside 5'-triphosphate = RNA(n+1) + diphosphate</text>
        <dbReference type="Rhea" id="RHEA:21248"/>
        <dbReference type="Rhea" id="RHEA-COMP:14527"/>
        <dbReference type="Rhea" id="RHEA-COMP:17342"/>
        <dbReference type="ChEBI" id="CHEBI:33019"/>
        <dbReference type="ChEBI" id="CHEBI:61557"/>
        <dbReference type="ChEBI" id="CHEBI:140395"/>
        <dbReference type="EC" id="2.7.7.48"/>
    </reaction>
</comment>
<name>A0A1L3KI74_9VIRU</name>
<evidence type="ECO:0000256" key="5">
    <source>
        <dbReference type="ARBA" id="ARBA00048744"/>
    </source>
</evidence>
<keyword evidence="6" id="KW-0479">Metal-binding</keyword>
<evidence type="ECO:0000256" key="6">
    <source>
        <dbReference type="PIRSR" id="PIRSR605093-1"/>
    </source>
</evidence>
<dbReference type="EMBL" id="KX883479">
    <property type="protein sequence ID" value="APG77015.1"/>
    <property type="molecule type" value="Genomic_RNA"/>
</dbReference>
<dbReference type="Pfam" id="PF03431">
    <property type="entry name" value="RNA_replicase_B"/>
    <property type="match status" value="1"/>
</dbReference>
<dbReference type="PROSITE" id="PS50522">
    <property type="entry name" value="RDRP_PHAGE"/>
    <property type="match status" value="1"/>
</dbReference>
<dbReference type="GO" id="GO:0039694">
    <property type="term" value="P:viral RNA genome replication"/>
    <property type="evidence" value="ECO:0007669"/>
    <property type="project" value="InterPro"/>
</dbReference>
<keyword evidence="6" id="KW-0460">Magnesium</keyword>
<dbReference type="GO" id="GO:0046872">
    <property type="term" value="F:metal ion binding"/>
    <property type="evidence" value="ECO:0007669"/>
    <property type="project" value="UniProtKB-KW"/>
</dbReference>
<evidence type="ECO:0000256" key="1">
    <source>
        <dbReference type="ARBA" id="ARBA00012494"/>
    </source>
</evidence>
<keyword evidence="3" id="KW-0693">Viral RNA replication</keyword>
<feature type="binding site" evidence="6">
    <location>
        <position position="405"/>
    </location>
    <ligand>
        <name>Mg(2+)</name>
        <dbReference type="ChEBI" id="CHEBI:18420"/>
        <label>2</label>
    </ligand>
</feature>
<sequence>MKNVSRGVSLDTPLRQDASDIRMYSKLLTTYLVSIEHLFTPSELNKIRGDLRRGDLSVATSPMIENRLSQAKATGNLSTTDFRQLYQFYSFFKKLPFKGNEDCCKRAAFNKLLAGEASCRVTNMTIECRQHNSWALFDRVRLIIQDILGNVPNNLLDTEVFFGPGSTVNQNKRSYEETSLFFKITDKLIVPERAKYYLAAHLSYQPNWVDMLGCHYGLQQNTDESRLSFELRVFRKHLVIVPDDYPSRIGFVPKSSDEHRAIGIEMNGLVPLQKCVGDYIRRQLDRKTPINLNSQQRNRHMARLAQTFGLATIDLANASSSISLELVRALLPSDWFCLIEAFRSTHGQCPGLTDEPIKYEMVSSMGNGFTFELESLIFFALAKATCEQEGLHYTEIKRSVSVFGDDIIVPARVAKPLIHNMTLFGFTANVEKSFLQGHFFESCGADYYNSSDVRPFFLKRQLRTVRDLFFFMNSLLFKAVSHKRLDYIELYAACFKLIPGTCDLGPLHFENVDPRNGRPVTDDLEAVLRVPLAYAQTHGGVTYDVNLQAWRYKKWVRVALEVPLSRCTAQYAVQHARYMTFLKGVREGKALLRGRTCDRQKTFVTSRWDGQLTLDELTTVKFYFAALAN</sequence>
<feature type="binding site" evidence="6">
    <location>
        <position position="406"/>
    </location>
    <ligand>
        <name>Mg(2+)</name>
        <dbReference type="ChEBI" id="CHEBI:18420"/>
        <label>2</label>
    </ligand>
</feature>
<dbReference type="InterPro" id="IPR005093">
    <property type="entry name" value="RNArep_beta"/>
</dbReference>
<evidence type="ECO:0000256" key="4">
    <source>
        <dbReference type="ARBA" id="ARBA00030248"/>
    </source>
</evidence>
<dbReference type="InterPro" id="IPR007096">
    <property type="entry name" value="RNA-dir_Rpol_cat_phage"/>
</dbReference>
<evidence type="ECO:0000256" key="2">
    <source>
        <dbReference type="ARBA" id="ARBA00022741"/>
    </source>
</evidence>
<accession>A0A1L3KI74</accession>
<evidence type="ECO:0000256" key="3">
    <source>
        <dbReference type="ARBA" id="ARBA00022953"/>
    </source>
</evidence>
<organism evidence="8">
    <name type="scientific">Beihai levi-like virus 32</name>
    <dbReference type="NCBI Taxonomy" id="1922418"/>
    <lineage>
        <taxon>Viruses</taxon>
        <taxon>Riboviria</taxon>
    </lineage>
</organism>
<dbReference type="GO" id="GO:0003968">
    <property type="term" value="F:RNA-directed RNA polymerase activity"/>
    <property type="evidence" value="ECO:0007669"/>
    <property type="project" value="UniProtKB-EC"/>
</dbReference>
<comment type="cofactor">
    <cofactor evidence="6">
        <name>Mg(2+)</name>
        <dbReference type="ChEBI" id="CHEBI:18420"/>
    </cofactor>
    <text evidence="6">Binds 2 Mg(2+) per subunit.</text>
</comment>
<feature type="domain" description="RdRp catalytic" evidence="7">
    <location>
        <begin position="299"/>
        <end position="437"/>
    </location>
</feature>
<keyword evidence="2" id="KW-0547">Nucleotide-binding</keyword>
<dbReference type="GO" id="GO:0000166">
    <property type="term" value="F:nucleotide binding"/>
    <property type="evidence" value="ECO:0007669"/>
    <property type="project" value="UniProtKB-KW"/>
</dbReference>